<reference evidence="13 14" key="1">
    <citation type="submission" date="2015-01" db="EMBL/GenBank/DDBJ databases">
        <title>Evolution of Trichinella species and genotypes.</title>
        <authorList>
            <person name="Korhonen P.K."/>
            <person name="Edoardo P."/>
            <person name="Giuseppe L.R."/>
            <person name="Gasser R.B."/>
        </authorList>
    </citation>
    <scope>NUCLEOTIDE SEQUENCE [LARGE SCALE GENOMIC DNA]</scope>
    <source>
        <strain evidence="10">ISS13</strain>
        <strain evidence="9">ISS141</strain>
        <strain evidence="12">ISS176</strain>
        <strain evidence="11">ISS588</strain>
    </source>
</reference>
<dbReference type="EMBL" id="JYDR01000196">
    <property type="protein sequence ID" value="KRY65743.1"/>
    <property type="molecule type" value="Genomic_DNA"/>
</dbReference>
<dbReference type="EMBL" id="JYDU01000132">
    <property type="protein sequence ID" value="KRX91634.1"/>
    <property type="molecule type" value="Genomic_DNA"/>
</dbReference>
<dbReference type="InterPro" id="IPR000426">
    <property type="entry name" value="Proteasome_asu_N"/>
</dbReference>
<dbReference type="SMART" id="SM00948">
    <property type="entry name" value="Proteasome_A_N"/>
    <property type="match status" value="1"/>
</dbReference>
<gene>
    <name evidence="9" type="primary">PSMA2</name>
    <name evidence="10" type="ORF">T4A_645</name>
    <name evidence="11" type="ORF">T4B_7806</name>
    <name evidence="12" type="ORF">T4C_1257</name>
    <name evidence="9" type="ORF">T4E_8649</name>
</gene>
<dbReference type="PROSITE" id="PS51475">
    <property type="entry name" value="PROTEASOME_ALPHA_2"/>
    <property type="match status" value="1"/>
</dbReference>
<dbReference type="GO" id="GO:0005634">
    <property type="term" value="C:nucleus"/>
    <property type="evidence" value="ECO:0007669"/>
    <property type="project" value="UniProtKB-SubCell"/>
</dbReference>
<keyword evidence="14" id="KW-1185">Reference proteome</keyword>
<protein>
    <recommendedName>
        <fullName evidence="6">Proteasome subunit alpha type</fullName>
    </recommendedName>
</protein>
<dbReference type="Proteomes" id="UP000054815">
    <property type="component" value="Unassembled WGS sequence"/>
</dbReference>
<dbReference type="InterPro" id="IPR023332">
    <property type="entry name" value="Proteasome_alpha-type"/>
</dbReference>
<comment type="function">
    <text evidence="1">The proteasome is a multicatalytic proteinase complex which is characterized by its ability to cleave peptides with Arg, Phe, Tyr, Leu, and Glu adjacent to the leaving group at neutral or slightly basic pH. The proteasome has an ATP-dependent proteolytic activity.</text>
</comment>
<dbReference type="InterPro" id="IPR001353">
    <property type="entry name" value="Proteasome_sua/b"/>
</dbReference>
<dbReference type="EMBL" id="JYDS01000365">
    <property type="protein sequence ID" value="KRZ10447.1"/>
    <property type="molecule type" value="Genomic_DNA"/>
</dbReference>
<dbReference type="CDD" id="cd03750">
    <property type="entry name" value="proteasome_alpha_type_2"/>
    <property type="match status" value="1"/>
</dbReference>
<evidence type="ECO:0000313" key="11">
    <source>
        <dbReference type="EMBL" id="KRZ10447.1"/>
    </source>
</evidence>
<evidence type="ECO:0000256" key="5">
    <source>
        <dbReference type="PROSITE-ProRule" id="PRU00808"/>
    </source>
</evidence>
<dbReference type="SUPFAM" id="SSF56235">
    <property type="entry name" value="N-terminal nucleophile aminohydrolases (Ntn hydrolases)"/>
    <property type="match status" value="1"/>
</dbReference>
<evidence type="ECO:0000313" key="15">
    <source>
        <dbReference type="Proteomes" id="UP000054815"/>
    </source>
</evidence>
<dbReference type="STRING" id="6337.A0A0V0XUV7"/>
<comment type="subunit">
    <text evidence="6">The 20S proteasome core is composed of 28 subunits that are arranged in four stacked rings, resulting in a barrel-shaped structure. The two end rings are each formed by seven alpha subunits, and the two central rings are each formed by seven beta subunits.</text>
</comment>
<keyword evidence="2 6" id="KW-0963">Cytoplasm</keyword>
<dbReference type="PANTHER" id="PTHR11599">
    <property type="entry name" value="PROTEASOME SUBUNIT ALPHA/BETA"/>
    <property type="match status" value="1"/>
</dbReference>
<dbReference type="Gene3D" id="3.60.20.10">
    <property type="entry name" value="Glutamine Phosphoribosylpyrophosphate, subunit 1, domain 1"/>
    <property type="match status" value="1"/>
</dbReference>
<dbReference type="PROSITE" id="PS00388">
    <property type="entry name" value="PROTEASOME_ALPHA_1"/>
    <property type="match status" value="1"/>
</dbReference>
<evidence type="ECO:0000256" key="4">
    <source>
        <dbReference type="ARBA" id="ARBA00023242"/>
    </source>
</evidence>
<evidence type="ECO:0000313" key="13">
    <source>
        <dbReference type="Proteomes" id="UP000054632"/>
    </source>
</evidence>
<dbReference type="Pfam" id="PF10584">
    <property type="entry name" value="Proteasome_A_N"/>
    <property type="match status" value="1"/>
</dbReference>
<dbReference type="NCBIfam" id="NF003075">
    <property type="entry name" value="PRK03996.1"/>
    <property type="match status" value="1"/>
</dbReference>
<keyword evidence="7" id="KW-1133">Transmembrane helix</keyword>
<organism evidence="9 15">
    <name type="scientific">Trichinella pseudospiralis</name>
    <name type="common">Parasitic roundworm</name>
    <dbReference type="NCBI Taxonomy" id="6337"/>
    <lineage>
        <taxon>Eukaryota</taxon>
        <taxon>Metazoa</taxon>
        <taxon>Ecdysozoa</taxon>
        <taxon>Nematoda</taxon>
        <taxon>Enoplea</taxon>
        <taxon>Dorylaimia</taxon>
        <taxon>Trichinellida</taxon>
        <taxon>Trichinellidae</taxon>
        <taxon>Trichinella</taxon>
    </lineage>
</organism>
<evidence type="ECO:0000256" key="7">
    <source>
        <dbReference type="SAM" id="Phobius"/>
    </source>
</evidence>
<comment type="subcellular location">
    <subcellularLocation>
        <location evidence="6">Cytoplasm</location>
    </subcellularLocation>
    <subcellularLocation>
        <location evidence="6">Nucleus</location>
    </subcellularLocation>
</comment>
<accession>A0A0V0XUV7</accession>
<dbReference type="GO" id="GO:0019773">
    <property type="term" value="C:proteasome core complex, alpha-subunit complex"/>
    <property type="evidence" value="ECO:0007669"/>
    <property type="project" value="UniProtKB-UniRule"/>
</dbReference>
<dbReference type="Pfam" id="PF00227">
    <property type="entry name" value="Proteasome"/>
    <property type="match status" value="1"/>
</dbReference>
<keyword evidence="7" id="KW-0472">Membrane</keyword>
<proteinExistence type="inferred from homology"/>
<evidence type="ECO:0000259" key="8">
    <source>
        <dbReference type="PROSITE" id="PS00388"/>
    </source>
</evidence>
<dbReference type="Proteomes" id="UP000054632">
    <property type="component" value="Unassembled WGS sequence"/>
</dbReference>
<dbReference type="Proteomes" id="UP000054805">
    <property type="component" value="Unassembled WGS sequence"/>
</dbReference>
<dbReference type="GO" id="GO:0006511">
    <property type="term" value="P:ubiquitin-dependent protein catabolic process"/>
    <property type="evidence" value="ECO:0007669"/>
    <property type="project" value="InterPro"/>
</dbReference>
<feature type="non-terminal residue" evidence="9">
    <location>
        <position position="1"/>
    </location>
</feature>
<evidence type="ECO:0000256" key="1">
    <source>
        <dbReference type="ARBA" id="ARBA00002000"/>
    </source>
</evidence>
<sequence>LYKRKILKRYFGVHFNLLLSEFCNCLFLYVIRKMSERYSFSLTTFSPSGKLVQIEYALAAVSSGSAAVGINAKDSVVLASENKMKSILYEEHCIHKIEEIAPHIGMVYSGMGPDFRVLVKKARKEAQEYRLLYGEPIPTIQLVQRVAVLMQQYTQSGGVRPYGISLLIAGYDNGKPHLWQSDPSGAYFAWKATALGKNYVNARTFLEKRYSKTLEQDDAIHTALLSLKESFDVAMNEDNVEIGVCDKHGFRRLSKQQVKDHLGTL</sequence>
<evidence type="ECO:0000313" key="10">
    <source>
        <dbReference type="EMBL" id="KRY65743.1"/>
    </source>
</evidence>
<dbReference type="InterPro" id="IPR050115">
    <property type="entry name" value="Proteasome_alpha"/>
</dbReference>
<dbReference type="Proteomes" id="UP000054826">
    <property type="component" value="Unassembled WGS sequence"/>
</dbReference>
<name>A0A0V0XUV7_TRIPS</name>
<comment type="caution">
    <text evidence="9">The sequence shown here is derived from an EMBL/GenBank/DDBJ whole genome shotgun (WGS) entry which is preliminary data.</text>
</comment>
<dbReference type="AlphaFoldDB" id="A0A0V0XUV7"/>
<evidence type="ECO:0000313" key="14">
    <source>
        <dbReference type="Proteomes" id="UP000054805"/>
    </source>
</evidence>
<keyword evidence="4 6" id="KW-0539">Nucleus</keyword>
<feature type="domain" description="Proteasome alpha-type subunits" evidence="8">
    <location>
        <begin position="38"/>
        <end position="60"/>
    </location>
</feature>
<dbReference type="FunFam" id="3.60.20.10:FF:000012">
    <property type="entry name" value="Proteasome subunit alpha type"/>
    <property type="match status" value="1"/>
</dbReference>
<evidence type="ECO:0000256" key="3">
    <source>
        <dbReference type="ARBA" id="ARBA00022942"/>
    </source>
</evidence>
<comment type="similarity">
    <text evidence="5 6">Belongs to the peptidase T1A family.</text>
</comment>
<evidence type="ECO:0000256" key="2">
    <source>
        <dbReference type="ARBA" id="ARBA00022490"/>
    </source>
</evidence>
<dbReference type="GO" id="GO:0005737">
    <property type="term" value="C:cytoplasm"/>
    <property type="evidence" value="ECO:0007669"/>
    <property type="project" value="UniProtKB-SubCell"/>
</dbReference>
<evidence type="ECO:0000313" key="12">
    <source>
        <dbReference type="EMBL" id="KRZ46026.1"/>
    </source>
</evidence>
<feature type="transmembrane region" description="Helical" evidence="7">
    <location>
        <begin position="12"/>
        <end position="31"/>
    </location>
</feature>
<dbReference type="EMBL" id="JYDV01000001">
    <property type="protein sequence ID" value="KRZ46026.1"/>
    <property type="molecule type" value="Genomic_DNA"/>
</dbReference>
<evidence type="ECO:0000313" key="9">
    <source>
        <dbReference type="EMBL" id="KRX91634.1"/>
    </source>
</evidence>
<keyword evidence="3 5" id="KW-0647">Proteasome</keyword>
<evidence type="ECO:0000256" key="6">
    <source>
        <dbReference type="RuleBase" id="RU000551"/>
    </source>
</evidence>
<keyword evidence="7" id="KW-0812">Transmembrane</keyword>
<dbReference type="InterPro" id="IPR029055">
    <property type="entry name" value="Ntn_hydrolases_N"/>
</dbReference>